<sequence>MLVGAGSIQAQQLKPGFDKAEYVELQLLRLHARIADTTFFGAIPRPAQFRMVYRSPVVGLDNRWDLWTNTNSVAVISLRGTTANSVSWLENFYAAMLPATGELRLTPTRTFKYALATNSQAAVHTGWLLGTAFLADDILAKVDSLYKRGTHDVIIMGHSQGGALAYLLTAHVRSLQKQGLLPADIRFKTYCSAGPKPGNLYFAYDYEAATQGGWAFNVVNPVDWVPEFPLSVQTLSDFNPVNPFVGAKSMIKKQKFPQILAMGFAYNQMEKPSRRAQQRYQRYLGNFVMRAVKKQVPDYQGPAFYSSSHYVRAGTSIVLPADSAYHTRFPDNQEQLFMHHLFQPYYYLAERLH</sequence>
<dbReference type="Gene3D" id="3.40.50.1820">
    <property type="entry name" value="alpha/beta hydrolase"/>
    <property type="match status" value="1"/>
</dbReference>
<organism evidence="2 3">
    <name type="scientific">Hymenobacter qilianensis</name>
    <dbReference type="NCBI Taxonomy" id="1385715"/>
    <lineage>
        <taxon>Bacteria</taxon>
        <taxon>Pseudomonadati</taxon>
        <taxon>Bacteroidota</taxon>
        <taxon>Cytophagia</taxon>
        <taxon>Cytophagales</taxon>
        <taxon>Hymenobacteraceae</taxon>
        <taxon>Hymenobacter</taxon>
    </lineage>
</organism>
<feature type="domain" description="Fungal lipase-type" evidence="1">
    <location>
        <begin position="75"/>
        <end position="230"/>
    </location>
</feature>
<dbReference type="AlphaFoldDB" id="A0A7H0GWC4"/>
<protein>
    <submittedName>
        <fullName evidence="2">Lipase family protein</fullName>
    </submittedName>
</protein>
<dbReference type="PANTHER" id="PTHR45856:SF11">
    <property type="entry name" value="FUNGAL LIPASE-LIKE DOMAIN-CONTAINING PROTEIN"/>
    <property type="match status" value="1"/>
</dbReference>
<dbReference type="KEGG" id="hqi:H9L05_02145"/>
<dbReference type="GO" id="GO:0006629">
    <property type="term" value="P:lipid metabolic process"/>
    <property type="evidence" value="ECO:0007669"/>
    <property type="project" value="InterPro"/>
</dbReference>
<name>A0A7H0GWC4_9BACT</name>
<keyword evidence="3" id="KW-1185">Reference proteome</keyword>
<proteinExistence type="predicted"/>
<reference evidence="2 3" key="1">
    <citation type="submission" date="2020-08" db="EMBL/GenBank/DDBJ databases">
        <title>Genome sequence of Hymenobacter qilianensis JCM 19763T.</title>
        <authorList>
            <person name="Hyun D.-W."/>
            <person name="Bae J.-W."/>
        </authorList>
    </citation>
    <scope>NUCLEOTIDE SEQUENCE [LARGE SCALE GENOMIC DNA]</scope>
    <source>
        <strain evidence="2 3">JCM 19763</strain>
    </source>
</reference>
<dbReference type="InterPro" id="IPR002921">
    <property type="entry name" value="Fungal_lipase-type"/>
</dbReference>
<evidence type="ECO:0000313" key="2">
    <source>
        <dbReference type="EMBL" id="QNP52590.1"/>
    </source>
</evidence>
<dbReference type="SUPFAM" id="SSF53474">
    <property type="entry name" value="alpha/beta-Hydrolases"/>
    <property type="match status" value="1"/>
</dbReference>
<gene>
    <name evidence="2" type="ORF">H9L05_02145</name>
</gene>
<dbReference type="PANTHER" id="PTHR45856">
    <property type="entry name" value="ALPHA/BETA-HYDROLASES SUPERFAMILY PROTEIN"/>
    <property type="match status" value="1"/>
</dbReference>
<dbReference type="InterPro" id="IPR029058">
    <property type="entry name" value="AB_hydrolase_fold"/>
</dbReference>
<dbReference type="InterPro" id="IPR051218">
    <property type="entry name" value="Sec_MonoDiacylglyc_Lipase"/>
</dbReference>
<evidence type="ECO:0000313" key="3">
    <source>
        <dbReference type="Proteomes" id="UP000516093"/>
    </source>
</evidence>
<dbReference type="EMBL" id="CP060784">
    <property type="protein sequence ID" value="QNP52590.1"/>
    <property type="molecule type" value="Genomic_DNA"/>
</dbReference>
<evidence type="ECO:0000259" key="1">
    <source>
        <dbReference type="Pfam" id="PF01764"/>
    </source>
</evidence>
<dbReference type="Pfam" id="PF01764">
    <property type="entry name" value="Lipase_3"/>
    <property type="match status" value="1"/>
</dbReference>
<accession>A0A7H0GWC4</accession>
<dbReference type="Proteomes" id="UP000516093">
    <property type="component" value="Chromosome"/>
</dbReference>